<dbReference type="InterPro" id="IPR000160">
    <property type="entry name" value="GGDEF_dom"/>
</dbReference>
<evidence type="ECO:0000256" key="2">
    <source>
        <dbReference type="SAM" id="Phobius"/>
    </source>
</evidence>
<dbReference type="SUPFAM" id="SSF141868">
    <property type="entry name" value="EAL domain-like"/>
    <property type="match status" value="1"/>
</dbReference>
<dbReference type="InterPro" id="IPR029016">
    <property type="entry name" value="GAF-like_dom_sf"/>
</dbReference>
<dbReference type="Proteomes" id="UP000242869">
    <property type="component" value="Unassembled WGS sequence"/>
</dbReference>
<name>A0A1I5CVB6_9NEIS</name>
<dbReference type="PROSITE" id="PS50883">
    <property type="entry name" value="EAL"/>
    <property type="match status" value="1"/>
</dbReference>
<dbReference type="SMART" id="SM00267">
    <property type="entry name" value="GGDEF"/>
    <property type="match status" value="1"/>
</dbReference>
<organism evidence="5 6">
    <name type="scientific">Formivibrio citricus</name>
    <dbReference type="NCBI Taxonomy" id="83765"/>
    <lineage>
        <taxon>Bacteria</taxon>
        <taxon>Pseudomonadati</taxon>
        <taxon>Pseudomonadota</taxon>
        <taxon>Betaproteobacteria</taxon>
        <taxon>Neisseriales</taxon>
        <taxon>Chitinibacteraceae</taxon>
        <taxon>Formivibrio</taxon>
    </lineage>
</organism>
<dbReference type="Gene3D" id="3.30.450.20">
    <property type="entry name" value="PAS domain"/>
    <property type="match status" value="1"/>
</dbReference>
<accession>A0A1I5CVB6</accession>
<dbReference type="InterPro" id="IPR043128">
    <property type="entry name" value="Rev_trsase/Diguanyl_cyclase"/>
</dbReference>
<proteinExistence type="predicted"/>
<keyword evidence="2" id="KW-0472">Membrane</keyword>
<keyword evidence="6" id="KW-1185">Reference proteome</keyword>
<dbReference type="RefSeq" id="WP_091197183.1">
    <property type="nucleotide sequence ID" value="NZ_FOVE01000021.1"/>
</dbReference>
<dbReference type="AlphaFoldDB" id="A0A1I5CVB6"/>
<dbReference type="PANTHER" id="PTHR44757:SF2">
    <property type="entry name" value="BIOFILM ARCHITECTURE MAINTENANCE PROTEIN MBAA"/>
    <property type="match status" value="1"/>
</dbReference>
<dbReference type="InterPro" id="IPR035919">
    <property type="entry name" value="EAL_sf"/>
</dbReference>
<dbReference type="Gene3D" id="3.30.70.270">
    <property type="match status" value="1"/>
</dbReference>
<sequence>MTSEFSPSPQELPPELPKAVAHLAWGGGLLVTLLLPLIFLIAGYQSEVARMESALQAGVHKAVEQSRLPQGKKGRVLSPQEVMASLGWLEGKNSIRITNAAKLPVAEKKADLAFPVLTRTIPVSLGEDEIGQVELSRSLQSLLLYALFMLFPGLMLGVIVFISLRDLPMRVLHRTLQEIASRKATEEKLAKSLSIFSATLEATADGIFVTDTAGREVVSNQRFREMWKLGRSDSPLAANYETLAALGDQLQDPVAFSATLKELTAHAEANHGSVLELQDGRRFEWNSQPQFVNGQIVGRVSSFRDISERGRAEALLAIEKDVLEMVVCGNALKTALGVLASHVETLSGEMFCAILFRKIGEESGIVCASGHCLPNSVVDNIVYYGQDALDGVFAALTEQPDLLAQEPAGGFGDVIEGLGSNPVWEDYCALVARHAIKACFAVPIYSTAGAPLGVIVAHYRNPAKQPPHDRELMQVAANLASIAIERRQAEERLKVMAHYDALTLLPNRVLFHDRLNQALARAERGKNMVALMFLDLDRFKAINDTLGHDSGDQLLREVSERLRLCVREADTVARLGGDEFTLILEQINKPGDAAAVAGKIIEMLATSPILLRDQEAFVSPSIGITIYPVDGNSADHLLKNADFAMYRAKEEGGNGYRFFAAEMGSMTTDRLEIESGLRHALERDEFMVYYQPKLNLASGIITGAEALLRWKHPTRGLVPPSEFIPILEETGLIEQVGAWVLKTVCAQMRAWQDAGVLPPLIVAVNLSGRQLQRSNLSTTIAGILEETGLDPSFLELEVTESMLMHDPQCAVDLLMQIRNKGILHIDVDDFGTGYSSLSYLKQFPIDSLKLDKSFVDGLPDNEDDIAISQAVIAMAHSLRLTVIAEGVEKEEQLEFLRKNGCDTVQGYIISRPIPADAFALLVQESMGKSE</sequence>
<dbReference type="GO" id="GO:0071732">
    <property type="term" value="P:cellular response to nitric oxide"/>
    <property type="evidence" value="ECO:0007669"/>
    <property type="project" value="UniProtKB-ARBA"/>
</dbReference>
<dbReference type="InterPro" id="IPR001633">
    <property type="entry name" value="EAL_dom"/>
</dbReference>
<feature type="domain" description="GGDEF" evidence="4">
    <location>
        <begin position="527"/>
        <end position="661"/>
    </location>
</feature>
<reference evidence="6" key="1">
    <citation type="submission" date="2016-10" db="EMBL/GenBank/DDBJ databases">
        <authorList>
            <person name="Varghese N."/>
            <person name="Submissions S."/>
        </authorList>
    </citation>
    <scope>NUCLEOTIDE SEQUENCE [LARGE SCALE GENOMIC DNA]</scope>
    <source>
        <strain evidence="6">DSM 6150</strain>
    </source>
</reference>
<evidence type="ECO:0000259" key="4">
    <source>
        <dbReference type="PROSITE" id="PS50887"/>
    </source>
</evidence>
<dbReference type="CDD" id="cd01949">
    <property type="entry name" value="GGDEF"/>
    <property type="match status" value="1"/>
</dbReference>
<dbReference type="FunFam" id="3.30.70.270:FF:000001">
    <property type="entry name" value="Diguanylate cyclase domain protein"/>
    <property type="match status" value="1"/>
</dbReference>
<evidence type="ECO:0000259" key="3">
    <source>
        <dbReference type="PROSITE" id="PS50883"/>
    </source>
</evidence>
<dbReference type="Gene3D" id="3.20.20.450">
    <property type="entry name" value="EAL domain"/>
    <property type="match status" value="1"/>
</dbReference>
<dbReference type="CDD" id="cd01948">
    <property type="entry name" value="EAL"/>
    <property type="match status" value="1"/>
</dbReference>
<evidence type="ECO:0000256" key="1">
    <source>
        <dbReference type="ARBA" id="ARBA00051114"/>
    </source>
</evidence>
<dbReference type="InterPro" id="IPR052155">
    <property type="entry name" value="Biofilm_reg_signaling"/>
</dbReference>
<dbReference type="InterPro" id="IPR035965">
    <property type="entry name" value="PAS-like_dom_sf"/>
</dbReference>
<dbReference type="OrthoDB" id="9813903at2"/>
<dbReference type="GO" id="GO:0071111">
    <property type="term" value="F:cyclic-guanylate-specific phosphodiesterase activity"/>
    <property type="evidence" value="ECO:0007669"/>
    <property type="project" value="UniProtKB-EC"/>
</dbReference>
<dbReference type="STRING" id="83765.SAMN05660284_02502"/>
<dbReference type="InterPro" id="IPR029787">
    <property type="entry name" value="Nucleotide_cyclase"/>
</dbReference>
<keyword evidence="2" id="KW-1133">Transmembrane helix</keyword>
<dbReference type="Pfam" id="PF01590">
    <property type="entry name" value="GAF"/>
    <property type="match status" value="1"/>
</dbReference>
<dbReference type="SUPFAM" id="SSF55785">
    <property type="entry name" value="PYP-like sensor domain (PAS domain)"/>
    <property type="match status" value="1"/>
</dbReference>
<dbReference type="PROSITE" id="PS50887">
    <property type="entry name" value="GGDEF"/>
    <property type="match status" value="1"/>
</dbReference>
<protein>
    <submittedName>
        <fullName evidence="5">Diguanylate cyclase (GGDEF) domain-containing protein</fullName>
    </submittedName>
</protein>
<dbReference type="SMART" id="SM00052">
    <property type="entry name" value="EAL"/>
    <property type="match status" value="1"/>
</dbReference>
<dbReference type="PANTHER" id="PTHR44757">
    <property type="entry name" value="DIGUANYLATE CYCLASE DGCP"/>
    <property type="match status" value="1"/>
</dbReference>
<feature type="domain" description="EAL" evidence="3">
    <location>
        <begin position="670"/>
        <end position="926"/>
    </location>
</feature>
<dbReference type="Gene3D" id="3.30.450.40">
    <property type="match status" value="1"/>
</dbReference>
<evidence type="ECO:0000313" key="6">
    <source>
        <dbReference type="Proteomes" id="UP000242869"/>
    </source>
</evidence>
<dbReference type="SUPFAM" id="SSF55781">
    <property type="entry name" value="GAF domain-like"/>
    <property type="match status" value="1"/>
</dbReference>
<keyword evidence="2" id="KW-0812">Transmembrane</keyword>
<feature type="transmembrane region" description="Helical" evidence="2">
    <location>
        <begin position="20"/>
        <end position="42"/>
    </location>
</feature>
<dbReference type="InterPro" id="IPR003018">
    <property type="entry name" value="GAF"/>
</dbReference>
<dbReference type="EMBL" id="FOVE01000021">
    <property type="protein sequence ID" value="SFN90888.1"/>
    <property type="molecule type" value="Genomic_DNA"/>
</dbReference>
<dbReference type="Pfam" id="PF00990">
    <property type="entry name" value="GGDEF"/>
    <property type="match status" value="1"/>
</dbReference>
<gene>
    <name evidence="5" type="ORF">SAMN05660284_02502</name>
</gene>
<dbReference type="Pfam" id="PF00563">
    <property type="entry name" value="EAL"/>
    <property type="match status" value="1"/>
</dbReference>
<dbReference type="SUPFAM" id="SSF55073">
    <property type="entry name" value="Nucleotide cyclase"/>
    <property type="match status" value="1"/>
</dbReference>
<comment type="catalytic activity">
    <reaction evidence="1">
        <text>3',3'-c-di-GMP + H2O = 5'-phosphoguanylyl(3'-&gt;5')guanosine + H(+)</text>
        <dbReference type="Rhea" id="RHEA:24902"/>
        <dbReference type="ChEBI" id="CHEBI:15377"/>
        <dbReference type="ChEBI" id="CHEBI:15378"/>
        <dbReference type="ChEBI" id="CHEBI:58754"/>
        <dbReference type="ChEBI" id="CHEBI:58805"/>
        <dbReference type="EC" id="3.1.4.52"/>
    </reaction>
    <physiologicalReaction direction="left-to-right" evidence="1">
        <dbReference type="Rhea" id="RHEA:24903"/>
    </physiologicalReaction>
</comment>
<dbReference type="NCBIfam" id="TIGR00254">
    <property type="entry name" value="GGDEF"/>
    <property type="match status" value="1"/>
</dbReference>
<evidence type="ECO:0000313" key="5">
    <source>
        <dbReference type="EMBL" id="SFN90888.1"/>
    </source>
</evidence>
<feature type="transmembrane region" description="Helical" evidence="2">
    <location>
        <begin position="142"/>
        <end position="164"/>
    </location>
</feature>
<dbReference type="FunFam" id="3.20.20.450:FF:000001">
    <property type="entry name" value="Cyclic di-GMP phosphodiesterase yahA"/>
    <property type="match status" value="1"/>
</dbReference>